<accession>A0A0D2IGL3</accession>
<reference evidence="2 3" key="1">
    <citation type="submission" date="2015-01" db="EMBL/GenBank/DDBJ databases">
        <title>The Genome Sequence of Rhinocladiella mackenzie CBS 650.93.</title>
        <authorList>
            <consortium name="The Broad Institute Genomics Platform"/>
            <person name="Cuomo C."/>
            <person name="de Hoog S."/>
            <person name="Gorbushina A."/>
            <person name="Stielow B."/>
            <person name="Teixiera M."/>
            <person name="Abouelleil A."/>
            <person name="Chapman S.B."/>
            <person name="Priest M."/>
            <person name="Young S.K."/>
            <person name="Wortman J."/>
            <person name="Nusbaum C."/>
            <person name="Birren B."/>
        </authorList>
    </citation>
    <scope>NUCLEOTIDE SEQUENCE [LARGE SCALE GENOMIC DNA]</scope>
    <source>
        <strain evidence="2 3">CBS 650.93</strain>
    </source>
</reference>
<gene>
    <name evidence="2" type="ORF">Z518_08357</name>
</gene>
<evidence type="ECO:0000313" key="3">
    <source>
        <dbReference type="Proteomes" id="UP000053617"/>
    </source>
</evidence>
<keyword evidence="3" id="KW-1185">Reference proteome</keyword>
<dbReference type="Proteomes" id="UP000053617">
    <property type="component" value="Unassembled WGS sequence"/>
</dbReference>
<dbReference type="RefSeq" id="XP_013269552.1">
    <property type="nucleotide sequence ID" value="XM_013414098.1"/>
</dbReference>
<dbReference type="GeneID" id="25296428"/>
<evidence type="ECO:0000256" key="1">
    <source>
        <dbReference type="SAM" id="MobiDB-lite"/>
    </source>
</evidence>
<feature type="region of interest" description="Disordered" evidence="1">
    <location>
        <begin position="1"/>
        <end position="21"/>
    </location>
</feature>
<name>A0A0D2IGL3_9EURO</name>
<dbReference type="AlphaFoldDB" id="A0A0D2IGL3"/>
<organism evidence="2 3">
    <name type="scientific">Rhinocladiella mackenziei CBS 650.93</name>
    <dbReference type="NCBI Taxonomy" id="1442369"/>
    <lineage>
        <taxon>Eukaryota</taxon>
        <taxon>Fungi</taxon>
        <taxon>Dikarya</taxon>
        <taxon>Ascomycota</taxon>
        <taxon>Pezizomycotina</taxon>
        <taxon>Eurotiomycetes</taxon>
        <taxon>Chaetothyriomycetidae</taxon>
        <taxon>Chaetothyriales</taxon>
        <taxon>Herpotrichiellaceae</taxon>
        <taxon>Rhinocladiella</taxon>
    </lineage>
</organism>
<dbReference type="VEuPathDB" id="FungiDB:Z518_08357"/>
<proteinExistence type="predicted"/>
<dbReference type="EMBL" id="KN847480">
    <property type="protein sequence ID" value="KIX02416.1"/>
    <property type="molecule type" value="Genomic_DNA"/>
</dbReference>
<dbReference type="HOGENOM" id="CLU_1741587_0_0_1"/>
<evidence type="ECO:0000313" key="2">
    <source>
        <dbReference type="EMBL" id="KIX02416.1"/>
    </source>
</evidence>
<sequence length="150" mass="16607">MSNQESQLEAPGIHQNIDDSKGRRAQQITLVISHHGGNDFILPVTIDDKTTIDDVLRLSRQHMKTSLIRSSLKKIMLQRLGVSRIEDRVVPPKATTHSGLGGSNTLLSFFEPGDVLRVHWQVDREKSKMLMATLRSLGFLVALIAGLGVC</sequence>
<protein>
    <submittedName>
        <fullName evidence="2">Uncharacterized protein</fullName>
    </submittedName>
</protein>